<sequence>MNTSSPRTLTISKSPSPLIREVVSSSSPQYRVISPTIPSPAQQVLSTAELLAMIVDYFNGNTAITYTTFREQLPTQTDWKRELVPLVCVNKTLSRAAIDVLWETMDSLKPFLAILKSDYIDGAQRAFTNGITAEAWLCFEAYSRHTKVLELDDSDMHLSPCWGLYIVMSPYRPQNWFPSLRHLYMGSASSLAFTIALSPCSSLQHVQIDFDSGAQSADTNSATALTASLSHIVHPVDVTIIQILSTMTRLRNLCLRLHLGGAGKLSALVHLPLETLELDITPSEGDMWDGAMASANLNAKPPPVAHAFSTLRRLTVCADGNGQMIVATVFCPGHLAVLDLNFLYHDDSIQTSLEAPRVLFLYLGWNRGLRNLKVEGTLQDVPGTPHSANSLSDFTPHFLSYLSSLKFLEVINIAGVYLSSPGFIVDILQMLPNFERLQFFRFTPRAPASRPEIWTVPTLDHLYQIPKGMLSPNYTLDPDPPALAHLGAMMLRFTRTPKFCLTILPRSAEGPLTDELVALSLYLHRLFPFLTSVTCELNSSVAQQEIAGSVQLMLFAYHRILAKPTINSHPSLALQAAQF</sequence>
<dbReference type="AlphaFoldDB" id="A0A4Y7SEX4"/>
<evidence type="ECO:0000313" key="2">
    <source>
        <dbReference type="Proteomes" id="UP000298030"/>
    </source>
</evidence>
<organism evidence="1 2">
    <name type="scientific">Coprinellus micaceus</name>
    <name type="common">Glistening ink-cap mushroom</name>
    <name type="synonym">Coprinus micaceus</name>
    <dbReference type="NCBI Taxonomy" id="71717"/>
    <lineage>
        <taxon>Eukaryota</taxon>
        <taxon>Fungi</taxon>
        <taxon>Dikarya</taxon>
        <taxon>Basidiomycota</taxon>
        <taxon>Agaricomycotina</taxon>
        <taxon>Agaricomycetes</taxon>
        <taxon>Agaricomycetidae</taxon>
        <taxon>Agaricales</taxon>
        <taxon>Agaricineae</taxon>
        <taxon>Psathyrellaceae</taxon>
        <taxon>Coprinellus</taxon>
    </lineage>
</organism>
<dbReference type="InterPro" id="IPR032675">
    <property type="entry name" value="LRR_dom_sf"/>
</dbReference>
<comment type="caution">
    <text evidence="1">The sequence shown here is derived from an EMBL/GenBank/DDBJ whole genome shotgun (WGS) entry which is preliminary data.</text>
</comment>
<accession>A0A4Y7SEX4</accession>
<dbReference type="EMBL" id="QPFP01000143">
    <property type="protein sequence ID" value="TEB20365.1"/>
    <property type="molecule type" value="Genomic_DNA"/>
</dbReference>
<dbReference type="Gene3D" id="3.80.10.10">
    <property type="entry name" value="Ribonuclease Inhibitor"/>
    <property type="match status" value="1"/>
</dbReference>
<dbReference type="OrthoDB" id="2858000at2759"/>
<dbReference type="STRING" id="71717.A0A4Y7SEX4"/>
<gene>
    <name evidence="1" type="ORF">FA13DRAFT_1801014</name>
</gene>
<protein>
    <recommendedName>
        <fullName evidence="3">F-box domain-containing protein</fullName>
    </recommendedName>
</protein>
<reference evidence="1 2" key="1">
    <citation type="journal article" date="2019" name="Nat. Ecol. Evol.">
        <title>Megaphylogeny resolves global patterns of mushroom evolution.</title>
        <authorList>
            <person name="Varga T."/>
            <person name="Krizsan K."/>
            <person name="Foldi C."/>
            <person name="Dima B."/>
            <person name="Sanchez-Garcia M."/>
            <person name="Sanchez-Ramirez S."/>
            <person name="Szollosi G.J."/>
            <person name="Szarkandi J.G."/>
            <person name="Papp V."/>
            <person name="Albert L."/>
            <person name="Andreopoulos W."/>
            <person name="Angelini C."/>
            <person name="Antonin V."/>
            <person name="Barry K.W."/>
            <person name="Bougher N.L."/>
            <person name="Buchanan P."/>
            <person name="Buyck B."/>
            <person name="Bense V."/>
            <person name="Catcheside P."/>
            <person name="Chovatia M."/>
            <person name="Cooper J."/>
            <person name="Damon W."/>
            <person name="Desjardin D."/>
            <person name="Finy P."/>
            <person name="Geml J."/>
            <person name="Haridas S."/>
            <person name="Hughes K."/>
            <person name="Justo A."/>
            <person name="Karasinski D."/>
            <person name="Kautmanova I."/>
            <person name="Kiss B."/>
            <person name="Kocsube S."/>
            <person name="Kotiranta H."/>
            <person name="LaButti K.M."/>
            <person name="Lechner B.E."/>
            <person name="Liimatainen K."/>
            <person name="Lipzen A."/>
            <person name="Lukacs Z."/>
            <person name="Mihaltcheva S."/>
            <person name="Morgado L.N."/>
            <person name="Niskanen T."/>
            <person name="Noordeloos M.E."/>
            <person name="Ohm R.A."/>
            <person name="Ortiz-Santana B."/>
            <person name="Ovrebo C."/>
            <person name="Racz N."/>
            <person name="Riley R."/>
            <person name="Savchenko A."/>
            <person name="Shiryaev A."/>
            <person name="Soop K."/>
            <person name="Spirin V."/>
            <person name="Szebenyi C."/>
            <person name="Tomsovsky M."/>
            <person name="Tulloss R.E."/>
            <person name="Uehling J."/>
            <person name="Grigoriev I.V."/>
            <person name="Vagvolgyi C."/>
            <person name="Papp T."/>
            <person name="Martin F.M."/>
            <person name="Miettinen O."/>
            <person name="Hibbett D.S."/>
            <person name="Nagy L.G."/>
        </authorList>
    </citation>
    <scope>NUCLEOTIDE SEQUENCE [LARGE SCALE GENOMIC DNA]</scope>
    <source>
        <strain evidence="1 2">FP101781</strain>
    </source>
</reference>
<dbReference type="SUPFAM" id="SSF52047">
    <property type="entry name" value="RNI-like"/>
    <property type="match status" value="1"/>
</dbReference>
<dbReference type="Proteomes" id="UP000298030">
    <property type="component" value="Unassembled WGS sequence"/>
</dbReference>
<proteinExistence type="predicted"/>
<evidence type="ECO:0008006" key="3">
    <source>
        <dbReference type="Google" id="ProtNLM"/>
    </source>
</evidence>
<keyword evidence="2" id="KW-1185">Reference proteome</keyword>
<evidence type="ECO:0000313" key="1">
    <source>
        <dbReference type="EMBL" id="TEB20365.1"/>
    </source>
</evidence>
<name>A0A4Y7SEX4_COPMI</name>